<sequence>MSSGIETNDLDDSLPAPSPSTSATTEPSDAASDTEQESGAHTVKQRRDLLQAKLNGHRHDRLKRKLPAETQWLNALEEDQRVLSEDSPDPLPFSCQTVSSDIWF</sequence>
<dbReference type="EMBL" id="OZ035824">
    <property type="protein sequence ID" value="CAL1592550.1"/>
    <property type="molecule type" value="Genomic_DNA"/>
</dbReference>
<gene>
    <name evidence="2" type="ORF">KC01_LOCUS21793</name>
</gene>
<evidence type="ECO:0000313" key="3">
    <source>
        <dbReference type="Proteomes" id="UP001497482"/>
    </source>
</evidence>
<name>A0AAV2KR54_KNICA</name>
<proteinExistence type="predicted"/>
<keyword evidence="3" id="KW-1185">Reference proteome</keyword>
<evidence type="ECO:0000256" key="1">
    <source>
        <dbReference type="SAM" id="MobiDB-lite"/>
    </source>
</evidence>
<dbReference type="AlphaFoldDB" id="A0AAV2KR54"/>
<organism evidence="2 3">
    <name type="scientific">Knipowitschia caucasica</name>
    <name type="common">Caucasian dwarf goby</name>
    <name type="synonym">Pomatoschistus caucasicus</name>
    <dbReference type="NCBI Taxonomy" id="637954"/>
    <lineage>
        <taxon>Eukaryota</taxon>
        <taxon>Metazoa</taxon>
        <taxon>Chordata</taxon>
        <taxon>Craniata</taxon>
        <taxon>Vertebrata</taxon>
        <taxon>Euteleostomi</taxon>
        <taxon>Actinopterygii</taxon>
        <taxon>Neopterygii</taxon>
        <taxon>Teleostei</taxon>
        <taxon>Neoteleostei</taxon>
        <taxon>Acanthomorphata</taxon>
        <taxon>Gobiaria</taxon>
        <taxon>Gobiiformes</taxon>
        <taxon>Gobioidei</taxon>
        <taxon>Gobiidae</taxon>
        <taxon>Gobiinae</taxon>
        <taxon>Knipowitschia</taxon>
    </lineage>
</organism>
<reference evidence="2 3" key="1">
    <citation type="submission" date="2024-04" db="EMBL/GenBank/DDBJ databases">
        <authorList>
            <person name="Waldvogel A.-M."/>
            <person name="Schoenle A."/>
        </authorList>
    </citation>
    <scope>NUCLEOTIDE SEQUENCE [LARGE SCALE GENOMIC DNA]</scope>
</reference>
<protein>
    <submittedName>
        <fullName evidence="2">Uncharacterized protein</fullName>
    </submittedName>
</protein>
<feature type="compositionally biased region" description="Low complexity" evidence="1">
    <location>
        <begin position="13"/>
        <end position="33"/>
    </location>
</feature>
<feature type="region of interest" description="Disordered" evidence="1">
    <location>
        <begin position="1"/>
        <end position="46"/>
    </location>
</feature>
<accession>A0AAV2KR54</accession>
<dbReference type="Proteomes" id="UP001497482">
    <property type="component" value="Chromosome 2"/>
</dbReference>
<evidence type="ECO:0000313" key="2">
    <source>
        <dbReference type="EMBL" id="CAL1592550.1"/>
    </source>
</evidence>